<organism evidence="7 8">
    <name type="scientific">Sinobaca qinghaiensis</name>
    <dbReference type="NCBI Taxonomy" id="342944"/>
    <lineage>
        <taxon>Bacteria</taxon>
        <taxon>Bacillati</taxon>
        <taxon>Bacillota</taxon>
        <taxon>Bacilli</taxon>
        <taxon>Bacillales</taxon>
        <taxon>Sporolactobacillaceae</taxon>
        <taxon>Sinobaca</taxon>
    </lineage>
</organism>
<evidence type="ECO:0000256" key="2">
    <source>
        <dbReference type="ARBA" id="ARBA00022898"/>
    </source>
</evidence>
<accession>A0A419V4U9</accession>
<keyword evidence="8" id="KW-1185">Reference proteome</keyword>
<comment type="caution">
    <text evidence="7">The sequence shown here is derived from an EMBL/GenBank/DDBJ whole genome shotgun (WGS) entry which is preliminary data.</text>
</comment>
<feature type="modified residue" description="N6-(pyridoxal phosphate)lysine" evidence="4">
    <location>
        <position position="104"/>
    </location>
</feature>
<dbReference type="GO" id="GO:0008721">
    <property type="term" value="F:D-serine ammonia-lyase activity"/>
    <property type="evidence" value="ECO:0007669"/>
    <property type="project" value="UniProtKB-EC"/>
</dbReference>
<dbReference type="GO" id="GO:0030170">
    <property type="term" value="F:pyridoxal phosphate binding"/>
    <property type="evidence" value="ECO:0007669"/>
    <property type="project" value="InterPro"/>
</dbReference>
<dbReference type="GO" id="GO:0016836">
    <property type="term" value="F:hydro-lyase activity"/>
    <property type="evidence" value="ECO:0007669"/>
    <property type="project" value="UniProtKB-UniRule"/>
</dbReference>
<comment type="similarity">
    <text evidence="4">Belongs to the serine/threonine dehydratase family. DsdA subfamily.</text>
</comment>
<keyword evidence="3 4" id="KW-0456">Lyase</keyword>
<protein>
    <recommendedName>
        <fullName evidence="4">Probable D-serine dehydratase</fullName>
        <ecNumber evidence="4">4.3.1.18</ecNumber>
    </recommendedName>
    <alternativeName>
        <fullName evidence="4">D-serine deaminase</fullName>
        <shortName evidence="4">DSD</shortName>
    </alternativeName>
</protein>
<gene>
    <name evidence="4" type="primary">dsdA</name>
    <name evidence="7" type="ORF">ATL39_1811</name>
</gene>
<sequence>MNSQKWTEKFPLLRRVAAAEEIIWLNPSFSPFHSVHRTSIRESIVEESEKRFLRFKPWMQEVFSIDEPYQSPLTEVRKLQHVLQIPGRLFIKQDSELPVAGSIKARGGFHEVFAWAEQLALKHHLLTGWSDDYRRLNTPEAKALFSSYTIAVGSTGNLGMSIGIMGTSFGFQSTVHMSNDAKKWKKDRLRNSGARVLEYTGDYSRAVEEGRRQCLKDETCHFVDDERSTLLFAGYTTAASELAVQLRQAGLYPDENHPLFVYLPCGVGGGPGGVAFGLKRLFGKHVHCFFAEPTHSPAMLLGLVTREHEKICVQDLGLDNQTEADGLAVGRPSALASKVMEPLLSGAYTIEDDRLYEYLDLLMNTEQFYLEPSALAGMAGPEKTAASGYFEKYAIDPGTVTHVVWGTGGGLVPEDIRAEDRRKRKSPKEFQNEAD</sequence>
<dbReference type="EMBL" id="RAPK01000008">
    <property type="protein sequence ID" value="RKD73515.1"/>
    <property type="molecule type" value="Genomic_DNA"/>
</dbReference>
<comment type="catalytic activity">
    <reaction evidence="4">
        <text>D-serine = pyruvate + NH4(+)</text>
        <dbReference type="Rhea" id="RHEA:13977"/>
        <dbReference type="ChEBI" id="CHEBI:15361"/>
        <dbReference type="ChEBI" id="CHEBI:28938"/>
        <dbReference type="ChEBI" id="CHEBI:35247"/>
        <dbReference type="EC" id="4.3.1.18"/>
    </reaction>
</comment>
<evidence type="ECO:0000313" key="7">
    <source>
        <dbReference type="EMBL" id="RKD73515.1"/>
    </source>
</evidence>
<dbReference type="Gene3D" id="3.40.50.1100">
    <property type="match status" value="2"/>
</dbReference>
<evidence type="ECO:0000256" key="1">
    <source>
        <dbReference type="ARBA" id="ARBA00001933"/>
    </source>
</evidence>
<evidence type="ECO:0000256" key="3">
    <source>
        <dbReference type="ARBA" id="ARBA00023239"/>
    </source>
</evidence>
<keyword evidence="2 4" id="KW-0663">Pyridoxal phosphate</keyword>
<feature type="region of interest" description="Disordered" evidence="5">
    <location>
        <begin position="415"/>
        <end position="435"/>
    </location>
</feature>
<dbReference type="OrthoDB" id="9780546at2"/>
<dbReference type="Pfam" id="PF00291">
    <property type="entry name" value="PALP"/>
    <property type="match status" value="1"/>
</dbReference>
<dbReference type="RefSeq" id="WP_120193003.1">
    <property type="nucleotide sequence ID" value="NZ_RAPK01000008.1"/>
</dbReference>
<dbReference type="InterPro" id="IPR036052">
    <property type="entry name" value="TrpB-like_PALP_sf"/>
</dbReference>
<dbReference type="Proteomes" id="UP000285120">
    <property type="component" value="Unassembled WGS sequence"/>
</dbReference>
<dbReference type="AlphaFoldDB" id="A0A419V4U9"/>
<dbReference type="EC" id="4.3.1.18" evidence="4"/>
<dbReference type="HAMAP" id="MF_01030">
    <property type="entry name" value="D_Ser_dehydrat"/>
    <property type="match status" value="1"/>
</dbReference>
<proteinExistence type="inferred from homology"/>
<dbReference type="NCBIfam" id="NF002823">
    <property type="entry name" value="PRK02991.1"/>
    <property type="match status" value="1"/>
</dbReference>
<name>A0A419V4U9_9BACL</name>
<dbReference type="GO" id="GO:0036088">
    <property type="term" value="P:D-serine catabolic process"/>
    <property type="evidence" value="ECO:0007669"/>
    <property type="project" value="TreeGrafter"/>
</dbReference>
<evidence type="ECO:0000256" key="4">
    <source>
        <dbReference type="HAMAP-Rule" id="MF_01030"/>
    </source>
</evidence>
<evidence type="ECO:0000256" key="5">
    <source>
        <dbReference type="SAM" id="MobiDB-lite"/>
    </source>
</evidence>
<dbReference type="InterPro" id="IPR001926">
    <property type="entry name" value="TrpB-like_PALP"/>
</dbReference>
<evidence type="ECO:0000313" key="8">
    <source>
        <dbReference type="Proteomes" id="UP000285120"/>
    </source>
</evidence>
<reference evidence="7 8" key="1">
    <citation type="submission" date="2018-09" db="EMBL/GenBank/DDBJ databases">
        <title>Genomic Encyclopedia of Archaeal and Bacterial Type Strains, Phase II (KMG-II): from individual species to whole genera.</title>
        <authorList>
            <person name="Goeker M."/>
        </authorList>
    </citation>
    <scope>NUCLEOTIDE SEQUENCE [LARGE SCALE GENOMIC DNA]</scope>
    <source>
        <strain evidence="7 8">DSM 17008</strain>
    </source>
</reference>
<dbReference type="GO" id="GO:0009097">
    <property type="term" value="P:isoleucine biosynthetic process"/>
    <property type="evidence" value="ECO:0007669"/>
    <property type="project" value="TreeGrafter"/>
</dbReference>
<dbReference type="InterPro" id="IPR050147">
    <property type="entry name" value="Ser/Thr_Dehydratase"/>
</dbReference>
<feature type="domain" description="Tryptophan synthase beta chain-like PALP" evidence="6">
    <location>
        <begin position="69"/>
        <end position="391"/>
    </location>
</feature>
<dbReference type="SUPFAM" id="SSF53686">
    <property type="entry name" value="Tryptophan synthase beta subunit-like PLP-dependent enzymes"/>
    <property type="match status" value="1"/>
</dbReference>
<comment type="cofactor">
    <cofactor evidence="1 4">
        <name>pyridoxal 5'-phosphate</name>
        <dbReference type="ChEBI" id="CHEBI:597326"/>
    </cofactor>
</comment>
<evidence type="ECO:0000259" key="6">
    <source>
        <dbReference type="Pfam" id="PF00291"/>
    </source>
</evidence>
<dbReference type="NCBIfam" id="TIGR02035">
    <property type="entry name" value="D_Ser_am_lyase"/>
    <property type="match status" value="1"/>
</dbReference>
<dbReference type="PANTHER" id="PTHR48078:SF9">
    <property type="entry name" value="D-SERINE DEHYDRATASE"/>
    <property type="match status" value="1"/>
</dbReference>
<dbReference type="InterPro" id="IPR011780">
    <property type="entry name" value="D_Ser_am_lyase"/>
</dbReference>
<dbReference type="PANTHER" id="PTHR48078">
    <property type="entry name" value="THREONINE DEHYDRATASE, MITOCHONDRIAL-RELATED"/>
    <property type="match status" value="1"/>
</dbReference>